<dbReference type="InterPro" id="IPR002813">
    <property type="entry name" value="Arg_biosynth_ArgJ"/>
</dbReference>
<dbReference type="Gene3D" id="3.60.70.12">
    <property type="entry name" value="L-amino peptidase D-ALA esterase/amidase"/>
    <property type="match status" value="1"/>
</dbReference>
<dbReference type="GO" id="GO:0006526">
    <property type="term" value="P:L-arginine biosynthetic process"/>
    <property type="evidence" value="ECO:0007669"/>
    <property type="project" value="InterPro"/>
</dbReference>
<dbReference type="GO" id="GO:0004042">
    <property type="term" value="F:L-glutamate N-acetyltransferase activity"/>
    <property type="evidence" value="ECO:0007669"/>
    <property type="project" value="TreeGrafter"/>
</dbReference>
<protein>
    <recommendedName>
        <fullName evidence="2">Glutamate N-acetyltransferase</fullName>
    </recommendedName>
</protein>
<dbReference type="PANTHER" id="PTHR23100:SF0">
    <property type="entry name" value="ARGININE BIOSYNTHESIS BIFUNCTIONAL PROTEIN ARGJ, MITOCHONDRIAL"/>
    <property type="match status" value="1"/>
</dbReference>
<feature type="non-terminal residue" evidence="1">
    <location>
        <position position="56"/>
    </location>
</feature>
<dbReference type="InterPro" id="IPR016117">
    <property type="entry name" value="ArgJ-like_dom_sf"/>
</dbReference>
<name>A0A0F8VW15_9ZZZZ</name>
<dbReference type="SUPFAM" id="SSF56266">
    <property type="entry name" value="DmpA/ArgJ-like"/>
    <property type="match status" value="1"/>
</dbReference>
<dbReference type="GO" id="GO:0004358">
    <property type="term" value="F:L-glutamate N-acetyltransferase activity, acting on acetyl-L-ornithine as donor"/>
    <property type="evidence" value="ECO:0007669"/>
    <property type="project" value="InterPro"/>
</dbReference>
<dbReference type="Pfam" id="PF01960">
    <property type="entry name" value="ArgJ"/>
    <property type="match status" value="1"/>
</dbReference>
<proteinExistence type="predicted"/>
<organism evidence="1">
    <name type="scientific">marine sediment metagenome</name>
    <dbReference type="NCBI Taxonomy" id="412755"/>
    <lineage>
        <taxon>unclassified sequences</taxon>
        <taxon>metagenomes</taxon>
        <taxon>ecological metagenomes</taxon>
    </lineage>
</organism>
<evidence type="ECO:0000313" key="1">
    <source>
        <dbReference type="EMBL" id="KKK48563.1"/>
    </source>
</evidence>
<dbReference type="EMBL" id="LAZR01069003">
    <property type="protein sequence ID" value="KKK48563.1"/>
    <property type="molecule type" value="Genomic_DNA"/>
</dbReference>
<accession>A0A0F8VW15</accession>
<gene>
    <name evidence="1" type="ORF">LCGC14_3143840</name>
</gene>
<comment type="caution">
    <text evidence="1">The sequence shown here is derived from an EMBL/GenBank/DDBJ whole genome shotgun (WGS) entry which is preliminary data.</text>
</comment>
<reference evidence="1" key="1">
    <citation type="journal article" date="2015" name="Nature">
        <title>Complex archaea that bridge the gap between prokaryotes and eukaryotes.</title>
        <authorList>
            <person name="Spang A."/>
            <person name="Saw J.H."/>
            <person name="Jorgensen S.L."/>
            <person name="Zaremba-Niedzwiedzka K."/>
            <person name="Martijn J."/>
            <person name="Lind A.E."/>
            <person name="van Eijk R."/>
            <person name="Schleper C."/>
            <person name="Guy L."/>
            <person name="Ettema T.J."/>
        </authorList>
    </citation>
    <scope>NUCLEOTIDE SEQUENCE</scope>
</reference>
<dbReference type="PANTHER" id="PTHR23100">
    <property type="entry name" value="ARGININE BIOSYNTHESIS BIFUNCTIONAL PROTEIN ARGJ"/>
    <property type="match status" value="1"/>
</dbReference>
<dbReference type="AlphaFoldDB" id="A0A0F8VW15"/>
<dbReference type="GO" id="GO:0006592">
    <property type="term" value="P:ornithine biosynthetic process"/>
    <property type="evidence" value="ECO:0007669"/>
    <property type="project" value="TreeGrafter"/>
</dbReference>
<evidence type="ECO:0008006" key="2">
    <source>
        <dbReference type="Google" id="ProtNLM"/>
    </source>
</evidence>
<sequence length="56" mass="5911">MTALCKGAGMIEPDMATMLSFILTDISVEKTALKAALKEAVGETFNMLTVDGDQST</sequence>